<dbReference type="GO" id="GO:0016042">
    <property type="term" value="P:lipid catabolic process"/>
    <property type="evidence" value="ECO:0007669"/>
    <property type="project" value="InterPro"/>
</dbReference>
<dbReference type="GO" id="GO:0004806">
    <property type="term" value="F:triacylglycerol lipase activity"/>
    <property type="evidence" value="ECO:0007669"/>
    <property type="project" value="InterPro"/>
</dbReference>
<gene>
    <name evidence="2" type="ORF">AWC19_07540</name>
</gene>
<dbReference type="PANTHER" id="PTHR34853:SF1">
    <property type="entry name" value="LIPASE 5"/>
    <property type="match status" value="1"/>
</dbReference>
<dbReference type="InterPro" id="IPR029058">
    <property type="entry name" value="AB_hydrolase_fold"/>
</dbReference>
<evidence type="ECO:0000313" key="3">
    <source>
        <dbReference type="Proteomes" id="UP000193529"/>
    </source>
</evidence>
<sequence length="448" mass="48689">MTDHITAAQSLSDAPHQELRRGERPRVPGDDPFYEPPPGYEESTPGTVLRSRNVELGFLGVLPQSFTATQLLYRSTNLHGDAEVAVTTVLVPERPAAQARCPVLSYQCAIDAVASRCFPSYAMRRGAGVVGAFTQAEFLLVAAALAEGWAVSVPDHEGCHGMWGAPREPGYRILDGLRAAVNCTRLGLSPSAPMGLWGYSGGGLASAWAAELCSEYAPELDIAGAVLGSPVGDPGSVARRLNRSFFSGLAALMISALNDVFPEARRVVDEHATEEGAALLDELRTMTTARAVWRLRHTDIGSYVDVSTDELWELPDVRHIFAETKLGKTPPKPPVLVVQAVHDRIIGVTDIDRLVETYAANGVAVTYHRDRFCGHLLLHPLSAPMTLRWLNDRFTGRPLDKNKTRTVWPTLFNPSTYLGMLRLGAITAKVILGRPVGRRPLSKTDDAR</sequence>
<dbReference type="PIRSF" id="PIRSF029171">
    <property type="entry name" value="Esterase_LipA"/>
    <property type="match status" value="1"/>
</dbReference>
<feature type="region of interest" description="Disordered" evidence="1">
    <location>
        <begin position="1"/>
        <end position="45"/>
    </location>
</feature>
<feature type="compositionally biased region" description="Basic and acidic residues" evidence="1">
    <location>
        <begin position="15"/>
        <end position="29"/>
    </location>
</feature>
<comment type="caution">
    <text evidence="2">The sequence shown here is derived from an EMBL/GenBank/DDBJ whole genome shotgun (WGS) entry which is preliminary data.</text>
</comment>
<dbReference type="RefSeq" id="WP_085078290.1">
    <property type="nucleotide sequence ID" value="NZ_JACKRZ010000283.1"/>
</dbReference>
<organism evidence="2 3">
    <name type="scientific">Mycobacterium palustre</name>
    <dbReference type="NCBI Taxonomy" id="153971"/>
    <lineage>
        <taxon>Bacteria</taxon>
        <taxon>Bacillati</taxon>
        <taxon>Actinomycetota</taxon>
        <taxon>Actinomycetes</taxon>
        <taxon>Mycobacteriales</taxon>
        <taxon>Mycobacteriaceae</taxon>
        <taxon>Mycobacterium</taxon>
        <taxon>Mycobacterium simiae complex</taxon>
    </lineage>
</organism>
<dbReference type="SUPFAM" id="SSF53474">
    <property type="entry name" value="alpha/beta-Hydrolases"/>
    <property type="match status" value="1"/>
</dbReference>
<dbReference type="Pfam" id="PF03583">
    <property type="entry name" value="LIP"/>
    <property type="match status" value="1"/>
</dbReference>
<evidence type="ECO:0000256" key="1">
    <source>
        <dbReference type="SAM" id="MobiDB-lite"/>
    </source>
</evidence>
<accession>A0A1X1ZPS1</accession>
<dbReference type="OrthoDB" id="9798122at2"/>
<proteinExistence type="predicted"/>
<dbReference type="Proteomes" id="UP000193529">
    <property type="component" value="Unassembled WGS sequence"/>
</dbReference>
<name>A0A1X1ZPS1_9MYCO</name>
<evidence type="ECO:0000313" key="2">
    <source>
        <dbReference type="EMBL" id="ORW25333.1"/>
    </source>
</evidence>
<dbReference type="AlphaFoldDB" id="A0A1X1ZPS1"/>
<dbReference type="EMBL" id="LQPJ01000098">
    <property type="protein sequence ID" value="ORW25333.1"/>
    <property type="molecule type" value="Genomic_DNA"/>
</dbReference>
<protein>
    <submittedName>
        <fullName evidence="2">Lipase</fullName>
    </submittedName>
</protein>
<dbReference type="Gene3D" id="1.10.260.130">
    <property type="match status" value="1"/>
</dbReference>
<dbReference type="Gene3D" id="3.40.50.1820">
    <property type="entry name" value="alpha/beta hydrolase"/>
    <property type="match status" value="1"/>
</dbReference>
<reference evidence="2 3" key="1">
    <citation type="submission" date="2016-01" db="EMBL/GenBank/DDBJ databases">
        <title>The new phylogeny of the genus Mycobacterium.</title>
        <authorList>
            <person name="Tarcisio F."/>
            <person name="Conor M."/>
            <person name="Antonella G."/>
            <person name="Elisabetta G."/>
            <person name="Giulia F.S."/>
            <person name="Sara T."/>
            <person name="Anna F."/>
            <person name="Clotilde B."/>
            <person name="Roberto B."/>
            <person name="Veronica D.S."/>
            <person name="Fabio R."/>
            <person name="Monica P."/>
            <person name="Olivier J."/>
            <person name="Enrico T."/>
            <person name="Nicola S."/>
        </authorList>
    </citation>
    <scope>NUCLEOTIDE SEQUENCE [LARGE SCALE GENOMIC DNA]</scope>
    <source>
        <strain evidence="2 3">DSM 44572</strain>
    </source>
</reference>
<dbReference type="InterPro" id="IPR005152">
    <property type="entry name" value="Lipase_secreted"/>
</dbReference>
<dbReference type="PANTHER" id="PTHR34853">
    <property type="match status" value="1"/>
</dbReference>
<dbReference type="STRING" id="153971.AWC19_07540"/>
<keyword evidence="3" id="KW-1185">Reference proteome</keyword>